<proteinExistence type="predicted"/>
<sequence length="368" mass="43128">MTLSKEIHRDGHFTFTKEYNTNGDLISEEYKTGTQIRSKKIVYNDKKQISSIFETSKDAGHLQDGQLTLYAYTGDNYRMLVYKHGTTTFADHLSSNPIKSGKENEAYYVRDTKSENGLLLSEHHEDREEGTKYSTTYTYSNGVKSSETKVAADGTTTKIAYTYEGGLLKSKLTTVNGQFADMFIYTYKHNLLSEEQKLCKHEEVQYPSLQRQYFYNTKQELEKTVYYGRYNGSMNIYKTEEIIRKGNSITKKSAEVENAEMTIGRYDLTTLYNEFKNNSMEWAIPIFDNKYFQTHPLQEMNCTIEKYDTQGNIIEMTFMHPFNKDEVMGKVVYRNEYNDKSLLEFVISYRITDDGQKEEMDIKKYYYY</sequence>
<comment type="caution">
    <text evidence="1">The sequence shown here is derived from an EMBL/GenBank/DDBJ whole genome shotgun (WGS) entry which is preliminary data.</text>
</comment>
<dbReference type="EMBL" id="WRXO01000003">
    <property type="protein sequence ID" value="MVT41811.1"/>
    <property type="molecule type" value="Genomic_DNA"/>
</dbReference>
<reference evidence="1 2" key="1">
    <citation type="submission" date="2019-12" db="EMBL/GenBank/DDBJ databases">
        <title>The draft genomic sequence of strain Chitinophaga oryziterrae JCM 16595.</title>
        <authorList>
            <person name="Zhang X."/>
        </authorList>
    </citation>
    <scope>NUCLEOTIDE SEQUENCE [LARGE SCALE GENOMIC DNA]</scope>
    <source>
        <strain evidence="1 2">JCM 16595</strain>
    </source>
</reference>
<dbReference type="AlphaFoldDB" id="A0A6N8JBB4"/>
<dbReference type="Proteomes" id="UP000468388">
    <property type="component" value="Unassembled WGS sequence"/>
</dbReference>
<dbReference type="OrthoDB" id="636140at2"/>
<name>A0A6N8JBB4_9BACT</name>
<organism evidence="1 2">
    <name type="scientific">Chitinophaga oryziterrae</name>
    <dbReference type="NCBI Taxonomy" id="1031224"/>
    <lineage>
        <taxon>Bacteria</taxon>
        <taxon>Pseudomonadati</taxon>
        <taxon>Bacteroidota</taxon>
        <taxon>Chitinophagia</taxon>
        <taxon>Chitinophagales</taxon>
        <taxon>Chitinophagaceae</taxon>
        <taxon>Chitinophaga</taxon>
    </lineage>
</organism>
<accession>A0A6N8JBB4</accession>
<evidence type="ECO:0000313" key="1">
    <source>
        <dbReference type="EMBL" id="MVT41811.1"/>
    </source>
</evidence>
<protein>
    <submittedName>
        <fullName evidence="1">Uncharacterized protein</fullName>
    </submittedName>
</protein>
<dbReference type="RefSeq" id="WP_157300431.1">
    <property type="nucleotide sequence ID" value="NZ_BAAAZB010000006.1"/>
</dbReference>
<gene>
    <name evidence="1" type="ORF">GO495_14570</name>
</gene>
<evidence type="ECO:0000313" key="2">
    <source>
        <dbReference type="Proteomes" id="UP000468388"/>
    </source>
</evidence>
<keyword evidence="2" id="KW-1185">Reference proteome</keyword>